<dbReference type="AlphaFoldDB" id="A0A1Q5TW56"/>
<dbReference type="Pfam" id="PF13508">
    <property type="entry name" value="Acetyltransf_7"/>
    <property type="match status" value="1"/>
</dbReference>
<evidence type="ECO:0000259" key="1">
    <source>
        <dbReference type="PROSITE" id="PS51186"/>
    </source>
</evidence>
<dbReference type="Proteomes" id="UP000186277">
    <property type="component" value="Unassembled WGS sequence"/>
</dbReference>
<keyword evidence="3" id="KW-1185">Reference proteome</keyword>
<proteinExistence type="predicted"/>
<gene>
    <name evidence="2" type="ORF">Xentx_02704</name>
</gene>
<reference evidence="2 3" key="1">
    <citation type="submission" date="2016-09" db="EMBL/GenBank/DDBJ databases">
        <title>Xenorhabdus thuongxuanensis sp. nov. and Xenorhabdus eapokensis sp. nov., isolated from Steinernema species.</title>
        <authorList>
            <person name="Kaempfer P."/>
            <person name="Tobias N.J."/>
            <person name="Phan Ke L."/>
            <person name="Bode H.B."/>
            <person name="Glaeser S.P."/>
        </authorList>
    </citation>
    <scope>NUCLEOTIDE SEQUENCE [LARGE SCALE GENOMIC DNA]</scope>
    <source>
        <strain evidence="2 3">30TX1</strain>
    </source>
</reference>
<accession>A0A1Q5TW56</accession>
<comment type="caution">
    <text evidence="2">The sequence shown here is derived from an EMBL/GenBank/DDBJ whole genome shotgun (WGS) entry which is preliminary data.</text>
</comment>
<keyword evidence="2" id="KW-0808">Transferase</keyword>
<dbReference type="EMBL" id="MKGR01000021">
    <property type="protein sequence ID" value="OKP04471.1"/>
    <property type="molecule type" value="Genomic_DNA"/>
</dbReference>
<evidence type="ECO:0000313" key="3">
    <source>
        <dbReference type="Proteomes" id="UP000186277"/>
    </source>
</evidence>
<sequence>MLENKSMAQHFHWQKENYQISTDKSLLDITAIHQFLTRSRWAEGIDLETVRSAIENSLTFGLYKDETQIGFARLVTDFATFGYLCDVYVLEEYQKQQLGRWLMTCCQSHPVMQQLRRIMLVTSTAPWLYEKFGYSPVNHENGVWQIVRPDIYKEK</sequence>
<dbReference type="CDD" id="cd04301">
    <property type="entry name" value="NAT_SF"/>
    <property type="match status" value="1"/>
</dbReference>
<name>A0A1Q5TW56_9GAMM</name>
<organism evidence="2 3">
    <name type="scientific">Xenorhabdus thuongxuanensis</name>
    <dbReference type="NCBI Taxonomy" id="1873484"/>
    <lineage>
        <taxon>Bacteria</taxon>
        <taxon>Pseudomonadati</taxon>
        <taxon>Pseudomonadota</taxon>
        <taxon>Gammaproteobacteria</taxon>
        <taxon>Enterobacterales</taxon>
        <taxon>Morganellaceae</taxon>
        <taxon>Xenorhabdus</taxon>
    </lineage>
</organism>
<feature type="domain" description="N-acetyltransferase" evidence="1">
    <location>
        <begin position="18"/>
        <end position="155"/>
    </location>
</feature>
<protein>
    <submittedName>
        <fullName evidence="2">Histone acetyltransferase</fullName>
    </submittedName>
</protein>
<dbReference type="PANTHER" id="PTHR43233:SF1">
    <property type="entry name" value="FAMILY N-ACETYLTRANSFERASE, PUTATIVE (AFU_ORTHOLOGUE AFUA_6G03350)-RELATED"/>
    <property type="match status" value="1"/>
</dbReference>
<dbReference type="PANTHER" id="PTHR43233">
    <property type="entry name" value="FAMILY N-ACETYLTRANSFERASE, PUTATIVE (AFU_ORTHOLOGUE AFUA_6G03350)-RELATED"/>
    <property type="match status" value="1"/>
</dbReference>
<dbReference type="OrthoDB" id="3216107at2"/>
<dbReference type="GO" id="GO:0016747">
    <property type="term" value="F:acyltransferase activity, transferring groups other than amino-acyl groups"/>
    <property type="evidence" value="ECO:0007669"/>
    <property type="project" value="InterPro"/>
</dbReference>
<dbReference type="SUPFAM" id="SSF55729">
    <property type="entry name" value="Acyl-CoA N-acyltransferases (Nat)"/>
    <property type="match status" value="1"/>
</dbReference>
<evidence type="ECO:0000313" key="2">
    <source>
        <dbReference type="EMBL" id="OKP04471.1"/>
    </source>
</evidence>
<dbReference type="InterPro" id="IPR016181">
    <property type="entry name" value="Acyl_CoA_acyltransferase"/>
</dbReference>
<dbReference type="Gene3D" id="3.40.630.30">
    <property type="match status" value="1"/>
</dbReference>
<dbReference type="InterPro" id="IPR000182">
    <property type="entry name" value="GNAT_dom"/>
</dbReference>
<dbReference type="InterPro" id="IPR053144">
    <property type="entry name" value="Acetyltransferase_Butenolide"/>
</dbReference>
<dbReference type="PROSITE" id="PS51186">
    <property type="entry name" value="GNAT"/>
    <property type="match status" value="1"/>
</dbReference>